<dbReference type="InterPro" id="IPR011231">
    <property type="entry name" value="Phage_VT1-Sakai_H0018"/>
</dbReference>
<evidence type="ECO:0000313" key="1">
    <source>
        <dbReference type="EMBL" id="PXV87354.1"/>
    </source>
</evidence>
<reference evidence="1 2" key="1">
    <citation type="submission" date="2018-05" db="EMBL/GenBank/DDBJ databases">
        <title>Genomic Encyclopedia of Type Strains, Phase IV (KMG-IV): sequencing the most valuable type-strain genomes for metagenomic binning, comparative biology and taxonomic classification.</title>
        <authorList>
            <person name="Goeker M."/>
        </authorList>
    </citation>
    <scope>NUCLEOTIDE SEQUENCE [LARGE SCALE GENOMIC DNA]</scope>
    <source>
        <strain evidence="1 2">DSM 28816</strain>
    </source>
</reference>
<dbReference type="Proteomes" id="UP000247523">
    <property type="component" value="Unassembled WGS sequence"/>
</dbReference>
<proteinExistence type="predicted"/>
<sequence length="109" mass="11673">MSKASYWQRGESLDYKNTTGEMIQADTIVTLDTRIGIAGKDIGNNEIGSLHVVGVYEMPKLQTDDILFGAAVYYDGTQITLSQDGNTPAGYAVQAAGIDTTKVLVKLLG</sequence>
<organism evidence="1 2">
    <name type="scientific">Lachnotalea glycerini</name>
    <dbReference type="NCBI Taxonomy" id="1763509"/>
    <lineage>
        <taxon>Bacteria</taxon>
        <taxon>Bacillati</taxon>
        <taxon>Bacillota</taxon>
        <taxon>Clostridia</taxon>
        <taxon>Lachnospirales</taxon>
        <taxon>Lachnospiraceae</taxon>
        <taxon>Lachnotalea</taxon>
    </lineage>
</organism>
<comment type="caution">
    <text evidence="1">The sequence shown here is derived from an EMBL/GenBank/DDBJ whole genome shotgun (WGS) entry which is preliminary data.</text>
</comment>
<dbReference type="RefSeq" id="WP_110291623.1">
    <property type="nucleotide sequence ID" value="NZ_QICS01000010.1"/>
</dbReference>
<gene>
    <name evidence="1" type="ORF">C8E03_110115</name>
</gene>
<dbReference type="EMBL" id="QICS01000010">
    <property type="protein sequence ID" value="PXV87354.1"/>
    <property type="molecule type" value="Genomic_DNA"/>
</dbReference>
<dbReference type="Pfam" id="PF09956">
    <property type="entry name" value="Phage_cement_2"/>
    <property type="match status" value="1"/>
</dbReference>
<dbReference type="AlphaFoldDB" id="A0A318ETL7"/>
<accession>A0A318ETL7</accession>
<name>A0A318ETL7_9FIRM</name>
<dbReference type="PIRSF" id="PIRSF030771">
    <property type="entry name" value="UCP030771"/>
    <property type="match status" value="1"/>
</dbReference>
<evidence type="ECO:0000313" key="2">
    <source>
        <dbReference type="Proteomes" id="UP000247523"/>
    </source>
</evidence>
<protein>
    <submittedName>
        <fullName evidence="1">Putative RecA/RadA family phage recombinase</fullName>
    </submittedName>
</protein>